<dbReference type="PANTHER" id="PTHR36571">
    <property type="entry name" value="PROTEIN YGIW"/>
    <property type="match status" value="1"/>
</dbReference>
<dbReference type="NCBIfam" id="NF033674">
    <property type="entry name" value="stress_OB_fold"/>
    <property type="match status" value="1"/>
</dbReference>
<sequence>MKLRHFSLLGAIALFSGASVAAGYVGPGSDSAAATTATPLTTVKQALTAADDTPVRLEGSIVKRIEGEHYQFKDASGSIRVEIGSRQWPAEAVSESTKVRLSGEVDVDHKRHEIDVDQLEIIQ</sequence>
<dbReference type="EMBL" id="FNDS01000008">
    <property type="protein sequence ID" value="SDI36196.1"/>
    <property type="molecule type" value="Genomic_DNA"/>
</dbReference>
<keyword evidence="1 2" id="KW-0732">Signal</keyword>
<dbReference type="Pfam" id="PF04076">
    <property type="entry name" value="BOF"/>
    <property type="match status" value="1"/>
</dbReference>
<dbReference type="STRING" id="428992.SAMN05216272_108135"/>
<dbReference type="Gene3D" id="2.40.50.200">
    <property type="entry name" value="Bacterial OB-fold"/>
    <property type="match status" value="1"/>
</dbReference>
<evidence type="ECO:0000313" key="3">
    <source>
        <dbReference type="EMBL" id="SDI36196.1"/>
    </source>
</evidence>
<evidence type="ECO:0000256" key="1">
    <source>
        <dbReference type="ARBA" id="ARBA00022729"/>
    </source>
</evidence>
<proteinExistence type="predicted"/>
<name>A0A1G8JYB1_9PSED</name>
<dbReference type="InterPro" id="IPR036700">
    <property type="entry name" value="BOBF_sf"/>
</dbReference>
<dbReference type="PANTHER" id="PTHR36571:SF1">
    <property type="entry name" value="PROTEIN YGIW"/>
    <property type="match status" value="1"/>
</dbReference>
<dbReference type="AlphaFoldDB" id="A0A1G8JYB1"/>
<evidence type="ECO:0000313" key="4">
    <source>
        <dbReference type="Proteomes" id="UP000199636"/>
    </source>
</evidence>
<evidence type="ECO:0000256" key="2">
    <source>
        <dbReference type="SAM" id="SignalP"/>
    </source>
</evidence>
<reference evidence="4" key="1">
    <citation type="submission" date="2016-10" db="EMBL/GenBank/DDBJ databases">
        <authorList>
            <person name="Varghese N."/>
            <person name="Submissions S."/>
        </authorList>
    </citation>
    <scope>NUCLEOTIDE SEQUENCE [LARGE SCALE GENOMIC DNA]</scope>
    <source>
        <strain evidence="4">CCM 7469</strain>
    </source>
</reference>
<feature type="signal peptide" evidence="2">
    <location>
        <begin position="1"/>
        <end position="21"/>
    </location>
</feature>
<gene>
    <name evidence="3" type="ORF">SAMN05216272_108135</name>
</gene>
<dbReference type="OrthoDB" id="598245at2"/>
<dbReference type="Proteomes" id="UP000199636">
    <property type="component" value="Unassembled WGS sequence"/>
</dbReference>
<dbReference type="InterPro" id="IPR005220">
    <property type="entry name" value="CarO-like"/>
</dbReference>
<dbReference type="SUPFAM" id="SSF101756">
    <property type="entry name" value="Hypothetical protein YgiW"/>
    <property type="match status" value="1"/>
</dbReference>
<protein>
    <submittedName>
        <fullName evidence="3">TIGR00156 family protein</fullName>
    </submittedName>
</protein>
<accession>A0A1G8JYB1</accession>
<organism evidence="3 4">
    <name type="scientific">Pseudomonas panipatensis</name>
    <dbReference type="NCBI Taxonomy" id="428992"/>
    <lineage>
        <taxon>Bacteria</taxon>
        <taxon>Pseudomonadati</taxon>
        <taxon>Pseudomonadota</taxon>
        <taxon>Gammaproteobacteria</taxon>
        <taxon>Pseudomonadales</taxon>
        <taxon>Pseudomonadaceae</taxon>
        <taxon>Pseudomonas</taxon>
    </lineage>
</organism>
<keyword evidence="4" id="KW-1185">Reference proteome</keyword>
<dbReference type="RefSeq" id="WP_090265066.1">
    <property type="nucleotide sequence ID" value="NZ_FNDS01000008.1"/>
</dbReference>
<feature type="chain" id="PRO_5011523637" evidence="2">
    <location>
        <begin position="22"/>
        <end position="123"/>
    </location>
</feature>